<dbReference type="GO" id="GO:0097730">
    <property type="term" value="C:non-motile cilium"/>
    <property type="evidence" value="ECO:0007669"/>
    <property type="project" value="TreeGrafter"/>
</dbReference>
<dbReference type="InterPro" id="IPR056170">
    <property type="entry name" value="Znf_IFT121-like"/>
</dbReference>
<accession>A0A915PI34</accession>
<dbReference type="GO" id="GO:0061512">
    <property type="term" value="P:protein localization to cilium"/>
    <property type="evidence" value="ECO:0007669"/>
    <property type="project" value="TreeGrafter"/>
</dbReference>
<keyword evidence="2" id="KW-0963">Cytoplasm</keyword>
<comment type="subcellular location">
    <subcellularLocation>
        <location evidence="1">Cytoplasm</location>
        <location evidence="1">Cytoskeleton</location>
        <location evidence="1">Cilium basal body</location>
    </subcellularLocation>
</comment>
<sequence length="1001" mass="114784">MDWFIPLSKSSDYSNDYRITQRCYIPDDRPRFHVAYKHGIIQLMRNENDSNPVIIRLPNMILSKARWSPDGTMLAICGLQTDSDDGKCLVHFVTAYGKPLRNLQIPGQAIADISWEGDGLRLCAAVDSHLFFANIRPDYKAIIWSGKKWAYCGQTVIYSYERLESKEHCVVFFETKLEEAYLKYVKPIVAIAAYGEHCVLISRVEDQVGQYFMQICNGIGTTVDSKYINLEPKYVAMNDSEVVIANNLSFTVWKYSVPCAVKQKINPSIDNSLSYDSLVEQQLYYVDKNDQIASSDARRRSQCRDSGSANYYSLPDVNLKSSLNLGCRVEKLEFNCSGTRIAVLTGQGLKLFELRNNNAISLNFERNDAWNIKWDAEKDDTIAIMEKTRMYIVKNTETEEPIVSSGYICSFKNLVVRTVLLDELMKNPETPHKSFIIDVEIKSLRNVKSLLQKMKIEEATAFIEKNNHPKLWSLLAEVALERLDTSIAEHAFVMLKDYAGIQLIKRIHSLQNVEFKKAEVAAFYGRIDDAEKIYMENDRRDLALALREKMYDWFRIMEILQTSSQPGDDELLRKAWNHVGDYYAERQKWKQAESYYEKADNHEQLIRCYLMDDNYDNMELLAKRLPDGDKLIMEIGDIFLNAGLCEQAVECFVRCGMLNEALDACIQLNQWERAVELSRTYNLRDVHLLLNRYAEQLTGSNEKTFAAVQLYKRAGKYLEAARIVFDVSYTFIASDERIKQAEPLRLKKLYVMGALLIEQYHQQNKSEIAKESTNKSNAEIALKGLLEEDCKLSLADSALIDNAWRGAEAYHFYMLSNRQFYNGDADKAMITALHLTDYDDLVDPAKVYSLLGDADKAMITALHLTDYDDLVDPAKVYSLLALTSCAARQFAVCSRGFIKLESLDSFTVDEKEAYKKLAIKIFTKYPPVDTHMNMIECPGCYAQIQNYCQICPSCDMKFPTCIVTGRPLHDYQFWLCPTCKHHAYQSEISSLKFCPLCHGNL</sequence>
<dbReference type="Pfam" id="PF23145">
    <property type="entry name" value="Zf_2nd_IFT121"/>
    <property type="match status" value="1"/>
</dbReference>
<evidence type="ECO:0000259" key="12">
    <source>
        <dbReference type="Pfam" id="PF24797"/>
    </source>
</evidence>
<dbReference type="InterPro" id="IPR039857">
    <property type="entry name" value="Ift122/121"/>
</dbReference>
<dbReference type="InterPro" id="IPR036322">
    <property type="entry name" value="WD40_repeat_dom_sf"/>
</dbReference>
<name>A0A915PI34_9BILA</name>
<evidence type="ECO:0000256" key="2">
    <source>
        <dbReference type="ARBA" id="ARBA00022490"/>
    </source>
</evidence>
<keyword evidence="3" id="KW-0853">WD repeat</keyword>
<evidence type="ECO:0000259" key="11">
    <source>
        <dbReference type="Pfam" id="PF23390"/>
    </source>
</evidence>
<dbReference type="Pfam" id="PF23390">
    <property type="entry name" value="Beta-prop_WDR35_2nd"/>
    <property type="match status" value="1"/>
</dbReference>
<dbReference type="GO" id="GO:0030991">
    <property type="term" value="C:intraciliary transport particle A"/>
    <property type="evidence" value="ECO:0007669"/>
    <property type="project" value="TreeGrafter"/>
</dbReference>
<dbReference type="SUPFAM" id="SSF50978">
    <property type="entry name" value="WD40 repeat-like"/>
    <property type="match status" value="1"/>
</dbReference>
<dbReference type="AlphaFoldDB" id="A0A915PI34"/>
<dbReference type="PANTHER" id="PTHR12764:SF5">
    <property type="entry name" value="LD29485P"/>
    <property type="match status" value="1"/>
</dbReference>
<feature type="domain" description="IFT80/172/WDR35 TPR" evidence="10">
    <location>
        <begin position="471"/>
        <end position="565"/>
    </location>
</feature>
<evidence type="ECO:0000313" key="15">
    <source>
        <dbReference type="WBParaSite" id="sdigi.contig175.g5673.t1"/>
    </source>
</evidence>
<proteinExistence type="predicted"/>
<dbReference type="WBParaSite" id="sdigi.contig175.g5673.t1">
    <property type="protein sequence ID" value="sdigi.contig175.g5673.t1"/>
    <property type="gene ID" value="sdigi.contig175.g5673"/>
</dbReference>
<reference evidence="15" key="1">
    <citation type="submission" date="2022-11" db="UniProtKB">
        <authorList>
            <consortium name="WormBaseParasite"/>
        </authorList>
    </citation>
    <scope>IDENTIFICATION</scope>
</reference>
<evidence type="ECO:0000313" key="14">
    <source>
        <dbReference type="Proteomes" id="UP000887581"/>
    </source>
</evidence>
<keyword evidence="14" id="KW-1185">Reference proteome</keyword>
<protein>
    <submittedName>
        <fullName evidence="15">WD repeat-containing protein 35</fullName>
    </submittedName>
</protein>
<feature type="domain" description="IFT121 second beta-propeller" evidence="11">
    <location>
        <begin position="149"/>
        <end position="440"/>
    </location>
</feature>
<dbReference type="InterPro" id="IPR056159">
    <property type="entry name" value="Beta-prop_IFT121_TULP_N"/>
</dbReference>
<evidence type="ECO:0000256" key="6">
    <source>
        <dbReference type="ARBA" id="ARBA00023069"/>
    </source>
</evidence>
<dbReference type="InterPro" id="IPR057979">
    <property type="entry name" value="TPR_IFT121"/>
</dbReference>
<dbReference type="Proteomes" id="UP000887581">
    <property type="component" value="Unplaced"/>
</dbReference>
<dbReference type="InterPro" id="IPR056157">
    <property type="entry name" value="TPR_IFT80_172_dom"/>
</dbReference>
<feature type="domain" description="IFT121-like zinc finger" evidence="9">
    <location>
        <begin position="959"/>
        <end position="999"/>
    </location>
</feature>
<dbReference type="Gene3D" id="1.25.40.470">
    <property type="match status" value="1"/>
</dbReference>
<evidence type="ECO:0000256" key="3">
    <source>
        <dbReference type="ARBA" id="ARBA00022574"/>
    </source>
</evidence>
<keyword evidence="6" id="KW-0969">Cilium</keyword>
<feature type="domain" description="IFT121-like TPR repeats" evidence="13">
    <location>
        <begin position="801"/>
        <end position="851"/>
    </location>
</feature>
<dbReference type="PANTHER" id="PTHR12764">
    <property type="entry name" value="WD REPEAT DOMAIN-RELATED"/>
    <property type="match status" value="1"/>
</dbReference>
<evidence type="ECO:0000259" key="9">
    <source>
        <dbReference type="Pfam" id="PF23145"/>
    </source>
</evidence>
<evidence type="ECO:0000259" key="13">
    <source>
        <dbReference type="Pfam" id="PF25768"/>
    </source>
</evidence>
<evidence type="ECO:0000256" key="8">
    <source>
        <dbReference type="ARBA" id="ARBA00023273"/>
    </source>
</evidence>
<organism evidence="14 15">
    <name type="scientific">Setaria digitata</name>
    <dbReference type="NCBI Taxonomy" id="48799"/>
    <lineage>
        <taxon>Eukaryota</taxon>
        <taxon>Metazoa</taxon>
        <taxon>Ecdysozoa</taxon>
        <taxon>Nematoda</taxon>
        <taxon>Chromadorea</taxon>
        <taxon>Rhabditida</taxon>
        <taxon>Spirurina</taxon>
        <taxon>Spiruromorpha</taxon>
        <taxon>Filarioidea</taxon>
        <taxon>Setariidae</taxon>
        <taxon>Setaria</taxon>
    </lineage>
</organism>
<feature type="domain" description="IFT121-like TPR repeats" evidence="13">
    <location>
        <begin position="853"/>
        <end position="929"/>
    </location>
</feature>
<dbReference type="InterPro" id="IPR057361">
    <property type="entry name" value="TPR_WDR35"/>
</dbReference>
<evidence type="ECO:0000256" key="7">
    <source>
        <dbReference type="ARBA" id="ARBA00023212"/>
    </source>
</evidence>
<keyword evidence="5" id="KW-0970">Cilium biogenesis/degradation</keyword>
<dbReference type="GO" id="GO:0035721">
    <property type="term" value="P:intraciliary retrograde transport"/>
    <property type="evidence" value="ECO:0007669"/>
    <property type="project" value="TreeGrafter"/>
</dbReference>
<keyword evidence="7" id="KW-0206">Cytoskeleton</keyword>
<keyword evidence="4" id="KW-0677">Repeat</keyword>
<dbReference type="Pfam" id="PF25170">
    <property type="entry name" value="TPR_WDR35"/>
    <property type="match status" value="1"/>
</dbReference>
<feature type="domain" description="IFT121/TULP4 N-terminal" evidence="12">
    <location>
        <begin position="21"/>
        <end position="136"/>
    </location>
</feature>
<dbReference type="InterPro" id="IPR056158">
    <property type="entry name" value="Beta-prop_IFT121_2nd"/>
</dbReference>
<dbReference type="GO" id="GO:1905515">
    <property type="term" value="P:non-motile cilium assembly"/>
    <property type="evidence" value="ECO:0007669"/>
    <property type="project" value="TreeGrafter"/>
</dbReference>
<evidence type="ECO:0000256" key="4">
    <source>
        <dbReference type="ARBA" id="ARBA00022737"/>
    </source>
</evidence>
<evidence type="ECO:0000256" key="1">
    <source>
        <dbReference type="ARBA" id="ARBA00004120"/>
    </source>
</evidence>
<dbReference type="Pfam" id="PF23387">
    <property type="entry name" value="TPR_IFT80_172"/>
    <property type="match status" value="1"/>
</dbReference>
<dbReference type="Pfam" id="PF24797">
    <property type="entry name" value="Beta-prop_WDR35_TULP_N"/>
    <property type="match status" value="1"/>
</dbReference>
<evidence type="ECO:0000259" key="10">
    <source>
        <dbReference type="Pfam" id="PF23387"/>
    </source>
</evidence>
<keyword evidence="8" id="KW-0966">Cell projection</keyword>
<evidence type="ECO:0000256" key="5">
    <source>
        <dbReference type="ARBA" id="ARBA00022794"/>
    </source>
</evidence>
<dbReference type="Pfam" id="PF25768">
    <property type="entry name" value="TPR_IFT121"/>
    <property type="match status" value="2"/>
</dbReference>